<gene>
    <name evidence="1" type="ORF">F8B43_5357</name>
</gene>
<accession>A0A833J1C4</accession>
<dbReference type="EMBL" id="WEKV01000020">
    <property type="protein sequence ID" value="KAB7782602.1"/>
    <property type="molecule type" value="Genomic_DNA"/>
</dbReference>
<evidence type="ECO:0000313" key="2">
    <source>
        <dbReference type="Proteomes" id="UP000469949"/>
    </source>
</evidence>
<dbReference type="AlphaFoldDB" id="A0A833J1C4"/>
<dbReference type="Proteomes" id="UP000469949">
    <property type="component" value="Unassembled WGS sequence"/>
</dbReference>
<protein>
    <submittedName>
        <fullName evidence="1">Uncharacterized protein</fullName>
    </submittedName>
</protein>
<comment type="caution">
    <text evidence="1">The sequence shown here is derived from an EMBL/GenBank/DDBJ whole genome shotgun (WGS) entry which is preliminary data.</text>
</comment>
<proteinExistence type="predicted"/>
<name>A0A833J1C4_9HYPH</name>
<organism evidence="1 2">
    <name type="scientific">Methylorubrum populi</name>
    <dbReference type="NCBI Taxonomy" id="223967"/>
    <lineage>
        <taxon>Bacteria</taxon>
        <taxon>Pseudomonadati</taxon>
        <taxon>Pseudomonadota</taxon>
        <taxon>Alphaproteobacteria</taxon>
        <taxon>Hyphomicrobiales</taxon>
        <taxon>Methylobacteriaceae</taxon>
        <taxon>Methylorubrum</taxon>
    </lineage>
</organism>
<evidence type="ECO:0000313" key="1">
    <source>
        <dbReference type="EMBL" id="KAB7782602.1"/>
    </source>
</evidence>
<reference evidence="1 2" key="1">
    <citation type="submission" date="2019-10" db="EMBL/GenBank/DDBJ databases">
        <title>Draft Genome Sequence of the Caffeine Degrading Methylotroph Methylorubrum populi PINKEL.</title>
        <authorList>
            <person name="Dawson S.C."/>
            <person name="Zhang X."/>
            <person name="Wright M.E."/>
            <person name="Sharma G."/>
            <person name="Langner J.T."/>
            <person name="Ditty J.L."/>
            <person name="Subuyuj G.A."/>
        </authorList>
    </citation>
    <scope>NUCLEOTIDE SEQUENCE [LARGE SCALE GENOMIC DNA]</scope>
    <source>
        <strain evidence="1 2">Pinkel</strain>
    </source>
</reference>
<sequence>MYQVVGFVAVGAAGAAVLHSWGASRFVRFGFLSLNVFAAGLAALAQTAELESPREPIPYNTPSAMPPTAGFVAPPRLPKPQSESPVW</sequence>